<evidence type="ECO:0000256" key="7">
    <source>
        <dbReference type="PIRSR" id="PIRSR601461-2"/>
    </source>
</evidence>
<evidence type="ECO:0000313" key="11">
    <source>
        <dbReference type="Ensembl" id="ENSMMSP00000019047.1"/>
    </source>
</evidence>
<proteinExistence type="inferred from homology"/>
<evidence type="ECO:0000256" key="2">
    <source>
        <dbReference type="ARBA" id="ARBA00007447"/>
    </source>
</evidence>
<comment type="similarity">
    <text evidence="2 8">Belongs to the peptidase A1 family.</text>
</comment>
<feature type="disulfide bond" evidence="7">
    <location>
        <begin position="311"/>
        <end position="346"/>
    </location>
</feature>
<keyword evidence="3" id="KW-0964">Secreted</keyword>
<evidence type="ECO:0000313" key="12">
    <source>
        <dbReference type="Proteomes" id="UP000694544"/>
    </source>
</evidence>
<dbReference type="Gene3D" id="6.10.140.60">
    <property type="match status" value="1"/>
</dbReference>
<dbReference type="PANTHER" id="PTHR47966:SF49">
    <property type="entry name" value="PEPSIN A-5"/>
    <property type="match status" value="1"/>
</dbReference>
<feature type="active site" evidence="6">
    <location>
        <position position="278"/>
    </location>
</feature>
<organism evidence="11 12">
    <name type="scientific">Moschus moschiferus</name>
    <name type="common">Siberian musk deer</name>
    <name type="synonym">Moschus sibiricus</name>
    <dbReference type="NCBI Taxonomy" id="68415"/>
    <lineage>
        <taxon>Eukaryota</taxon>
        <taxon>Metazoa</taxon>
        <taxon>Chordata</taxon>
        <taxon>Craniata</taxon>
        <taxon>Vertebrata</taxon>
        <taxon>Euteleostomi</taxon>
        <taxon>Mammalia</taxon>
        <taxon>Eutheria</taxon>
        <taxon>Laurasiatheria</taxon>
        <taxon>Artiodactyla</taxon>
        <taxon>Ruminantia</taxon>
        <taxon>Pecora</taxon>
        <taxon>Moschidae</taxon>
        <taxon>Moschus</taxon>
    </lineage>
</organism>
<dbReference type="PRINTS" id="PR00792">
    <property type="entry name" value="PEPSIN"/>
</dbReference>
<feature type="domain" description="Peptidase A1" evidence="10">
    <location>
        <begin position="75"/>
        <end position="385"/>
    </location>
</feature>
<reference evidence="11" key="2">
    <citation type="submission" date="2025-09" db="UniProtKB">
        <authorList>
            <consortium name="Ensembl"/>
        </authorList>
    </citation>
    <scope>IDENTIFICATION</scope>
</reference>
<dbReference type="InterPro" id="IPR001461">
    <property type="entry name" value="Aspartic_peptidase_A1"/>
</dbReference>
<dbReference type="InterPro" id="IPR001969">
    <property type="entry name" value="Aspartic_peptidase_AS"/>
</dbReference>
<evidence type="ECO:0000256" key="9">
    <source>
        <dbReference type="SAM" id="SignalP"/>
    </source>
</evidence>
<evidence type="ECO:0000256" key="5">
    <source>
        <dbReference type="ARBA" id="ARBA00023157"/>
    </source>
</evidence>
<dbReference type="PANTHER" id="PTHR47966">
    <property type="entry name" value="BETA-SITE APP-CLEAVING ENZYME, ISOFORM A-RELATED"/>
    <property type="match status" value="1"/>
</dbReference>
<dbReference type="FunFam" id="2.40.70.10:FF:000004">
    <property type="entry name" value="Pepsin A"/>
    <property type="match status" value="1"/>
</dbReference>
<dbReference type="InterPro" id="IPR021109">
    <property type="entry name" value="Peptidase_aspartic_dom_sf"/>
</dbReference>
<dbReference type="GO" id="GO:0005576">
    <property type="term" value="C:extracellular region"/>
    <property type="evidence" value="ECO:0007669"/>
    <property type="project" value="UniProtKB-SubCell"/>
</dbReference>
<dbReference type="GO" id="GO:0006508">
    <property type="term" value="P:proteolysis"/>
    <property type="evidence" value="ECO:0007669"/>
    <property type="project" value="UniProtKB-KW"/>
</dbReference>
<evidence type="ECO:0000259" key="10">
    <source>
        <dbReference type="PROSITE" id="PS51767"/>
    </source>
</evidence>
<keyword evidence="8" id="KW-0064">Aspartyl protease</keyword>
<keyword evidence="5 7" id="KW-1015">Disulfide bond</keyword>
<protein>
    <recommendedName>
        <fullName evidence="10">Peptidase A1 domain-containing protein</fullName>
    </recommendedName>
</protein>
<sequence>CQWLSLLSLLLLCFLCQMLGERIPLTKVKTMRNALSEKNTLNNFLKEHAYRLSQISSRASNLTIHPLRNIMDMLYVGNTTIGTPPQEFQVVFDTGSSDLWVPSIFCNSPACCEYRHLVSGHLESSTFRPTQKTFSIAYGSGSMKGFLAYDTIRIGDLVSNDQLFGLSIAECGCEGEPFDGILGLNYPNISVFGGIPVFDNLKNQSAISEPVFAFYWSKNKWEGSVVMFGGVDKSYYWERGSSGETQSDLDACFIALSLSISMKRKVIACSGSCEAVVDTGTSLILGPTRLVNNIQKLIGATPRGSKHYVSCFAINSLPSIIFTINGITYPVPARAYIRKDSRGHCCTTFKENRLRTLTETWILGDVFLRLYFSVFDQGNDRIGLAQAV</sequence>
<dbReference type="Pfam" id="PF07966">
    <property type="entry name" value="A1_Propeptide"/>
    <property type="match status" value="1"/>
</dbReference>
<reference evidence="11" key="1">
    <citation type="submission" date="2025-08" db="UniProtKB">
        <authorList>
            <consortium name="Ensembl"/>
        </authorList>
    </citation>
    <scope>IDENTIFICATION</scope>
</reference>
<evidence type="ECO:0000256" key="3">
    <source>
        <dbReference type="ARBA" id="ARBA00022525"/>
    </source>
</evidence>
<keyword evidence="8" id="KW-0645">Protease</keyword>
<dbReference type="Proteomes" id="UP000694544">
    <property type="component" value="Unplaced"/>
</dbReference>
<feature type="active site" evidence="6">
    <location>
        <position position="93"/>
    </location>
</feature>
<dbReference type="AlphaFoldDB" id="A0A8C6E0A0"/>
<dbReference type="Gene3D" id="2.40.70.10">
    <property type="entry name" value="Acid Proteases"/>
    <property type="match status" value="2"/>
</dbReference>
<dbReference type="Ensembl" id="ENSMMST00000021027.1">
    <property type="protein sequence ID" value="ENSMMSP00000019047.1"/>
    <property type="gene ID" value="ENSMMSG00000013615.1"/>
</dbReference>
<dbReference type="Pfam" id="PF00026">
    <property type="entry name" value="Asp"/>
    <property type="match status" value="1"/>
</dbReference>
<evidence type="ECO:0000256" key="6">
    <source>
        <dbReference type="PIRSR" id="PIRSR601461-1"/>
    </source>
</evidence>
<dbReference type="InterPro" id="IPR033121">
    <property type="entry name" value="PEPTIDASE_A1"/>
</dbReference>
<dbReference type="PROSITE" id="PS00141">
    <property type="entry name" value="ASP_PROTEASE"/>
    <property type="match status" value="2"/>
</dbReference>
<evidence type="ECO:0000256" key="8">
    <source>
        <dbReference type="RuleBase" id="RU000454"/>
    </source>
</evidence>
<evidence type="ECO:0000256" key="4">
    <source>
        <dbReference type="ARBA" id="ARBA00022729"/>
    </source>
</evidence>
<feature type="chain" id="PRO_5034634025" description="Peptidase A1 domain-containing protein" evidence="9">
    <location>
        <begin position="21"/>
        <end position="388"/>
    </location>
</feature>
<keyword evidence="4 9" id="KW-0732">Signal</keyword>
<dbReference type="SUPFAM" id="SSF50630">
    <property type="entry name" value="Acid proteases"/>
    <property type="match status" value="1"/>
</dbReference>
<keyword evidence="8" id="KW-0378">Hydrolase</keyword>
<feature type="signal peptide" evidence="9">
    <location>
        <begin position="1"/>
        <end position="20"/>
    </location>
</feature>
<feature type="disulfide bond" evidence="7">
    <location>
        <begin position="106"/>
        <end position="111"/>
    </location>
</feature>
<dbReference type="InterPro" id="IPR012848">
    <property type="entry name" value="Aspartic_peptidase_N"/>
</dbReference>
<dbReference type="GeneTree" id="ENSGT00940000153747"/>
<dbReference type="PROSITE" id="PS51767">
    <property type="entry name" value="PEPTIDASE_A1"/>
    <property type="match status" value="1"/>
</dbReference>
<comment type="subcellular location">
    <subcellularLocation>
        <location evidence="1">Secreted</location>
        <location evidence="1">Extracellular space</location>
    </subcellularLocation>
</comment>
<dbReference type="GO" id="GO:0004190">
    <property type="term" value="F:aspartic-type endopeptidase activity"/>
    <property type="evidence" value="ECO:0007669"/>
    <property type="project" value="UniProtKB-KW"/>
</dbReference>
<name>A0A8C6E0A0_MOSMO</name>
<keyword evidence="12" id="KW-1185">Reference proteome</keyword>
<accession>A0A8C6E0A0</accession>
<evidence type="ECO:0000256" key="1">
    <source>
        <dbReference type="ARBA" id="ARBA00004239"/>
    </source>
</evidence>
<feature type="disulfide bond" evidence="7">
    <location>
        <begin position="269"/>
        <end position="273"/>
    </location>
</feature>